<accession>A0AB33IMQ5</accession>
<dbReference type="SUPFAM" id="SSF52058">
    <property type="entry name" value="L domain-like"/>
    <property type="match status" value="1"/>
</dbReference>
<feature type="region of interest" description="Disordered" evidence="1">
    <location>
        <begin position="1"/>
        <end position="20"/>
    </location>
</feature>
<reference evidence="2" key="1">
    <citation type="submission" date="2024-07" db="EMBL/GenBank/DDBJ databases">
        <title>Complete genome sequence of Prevotella sp. YM-2024 GTC17253.</title>
        <authorList>
            <person name="Hayashi M."/>
            <person name="Muto Y."/>
            <person name="Tanaka K."/>
            <person name="Niwa H."/>
        </authorList>
    </citation>
    <scope>NUCLEOTIDE SEQUENCE</scope>
    <source>
        <strain evidence="2">GTC17253</strain>
    </source>
</reference>
<dbReference type="EMBL" id="AP035785">
    <property type="protein sequence ID" value="BFO70753.1"/>
    <property type="molecule type" value="Genomic_DNA"/>
</dbReference>
<evidence type="ECO:0000256" key="1">
    <source>
        <dbReference type="SAM" id="MobiDB-lite"/>
    </source>
</evidence>
<sequence length="204" mass="23059">MLAACSNDDKDEAPPVPDGMVMTTAAPVGEEIQFLFAKDDEPLVKGATEVRREWEHMSLRTYRVVTQTITITGRVTHLECYGIKLTRLDVRGNKHLKTLRCGYNLLTSLNVNGCVQLEYLDCSANQLTLLNASACTRLKAVTCFKNRLTYESVKLPKVGNGTLMFKNTKEGDTQKLTPTQVTELKKKGWKVEQWRWNNEDYPGE</sequence>
<dbReference type="InterPro" id="IPR032675">
    <property type="entry name" value="LRR_dom_sf"/>
</dbReference>
<dbReference type="AlphaFoldDB" id="A0AB33IMQ5"/>
<protein>
    <recommendedName>
        <fullName evidence="3">Leucine-rich repeat domain-containing protein</fullName>
    </recommendedName>
</protein>
<name>A0AB33IMQ5_9BACT</name>
<gene>
    <name evidence="2" type="ORF">GTC17253_07190</name>
</gene>
<dbReference type="Gene3D" id="3.80.10.10">
    <property type="entry name" value="Ribonuclease Inhibitor"/>
    <property type="match status" value="1"/>
</dbReference>
<evidence type="ECO:0000313" key="2">
    <source>
        <dbReference type="EMBL" id="BFO70753.1"/>
    </source>
</evidence>
<proteinExistence type="predicted"/>
<evidence type="ECO:0008006" key="3">
    <source>
        <dbReference type="Google" id="ProtNLM"/>
    </source>
</evidence>
<organism evidence="2">
    <name type="scientific">Prevotella sp. GTC17253</name>
    <dbReference type="NCBI Taxonomy" id="3236793"/>
    <lineage>
        <taxon>Bacteria</taxon>
        <taxon>Pseudomonadati</taxon>
        <taxon>Bacteroidota</taxon>
        <taxon>Bacteroidia</taxon>
        <taxon>Bacteroidales</taxon>
        <taxon>Prevotellaceae</taxon>
        <taxon>Prevotella</taxon>
    </lineage>
</organism>